<organism evidence="1 2">
    <name type="scientific">Actinophytocola xinjiangensis</name>
    <dbReference type="NCBI Taxonomy" id="485602"/>
    <lineage>
        <taxon>Bacteria</taxon>
        <taxon>Bacillati</taxon>
        <taxon>Actinomycetota</taxon>
        <taxon>Actinomycetes</taxon>
        <taxon>Pseudonocardiales</taxon>
        <taxon>Pseudonocardiaceae</taxon>
    </lineage>
</organism>
<comment type="caution">
    <text evidence="1">The sequence shown here is derived from an EMBL/GenBank/DDBJ whole genome shotgun (WGS) entry which is preliminary data.</text>
</comment>
<dbReference type="EMBL" id="MSIF01000007">
    <property type="protein sequence ID" value="OLF10062.1"/>
    <property type="molecule type" value="Genomic_DNA"/>
</dbReference>
<protein>
    <recommendedName>
        <fullName evidence="3">ASCH domain-containing protein</fullName>
    </recommendedName>
</protein>
<dbReference type="AlphaFoldDB" id="A0A7Z0WL91"/>
<dbReference type="OrthoDB" id="121143at2"/>
<evidence type="ECO:0000313" key="2">
    <source>
        <dbReference type="Proteomes" id="UP000185696"/>
    </source>
</evidence>
<gene>
    <name evidence="1" type="ORF">BLA60_16500</name>
</gene>
<keyword evidence="2" id="KW-1185">Reference proteome</keyword>
<dbReference type="Proteomes" id="UP000185696">
    <property type="component" value="Unassembled WGS sequence"/>
</dbReference>
<reference evidence="1 2" key="1">
    <citation type="submission" date="2016-12" db="EMBL/GenBank/DDBJ databases">
        <title>The draft genome sequence of Actinophytocola xinjiangensis.</title>
        <authorList>
            <person name="Wang W."/>
            <person name="Yuan L."/>
        </authorList>
    </citation>
    <scope>NUCLEOTIDE SEQUENCE [LARGE SCALE GENOMIC DNA]</scope>
    <source>
        <strain evidence="1 2">CGMCC 4.4663</strain>
    </source>
</reference>
<sequence length="193" mass="21310">MLIQKRLHAGIRDGSITVLFRRWRRLQVTPGNVYRTPIGRVVVDAVERVAPSRIRRADALAAGYRTIGEAVADLRGEAGDPVYLLRLHHTDEPDPRSLLAADDALSQTDVAAISGRLARMDAASGIGPWTESTLDIIRRRPAVRAGDLAEELGREMLPFKVDVRKLKNLGLTLSLEVGYRLSPRGEAYLLLRG</sequence>
<evidence type="ECO:0008006" key="3">
    <source>
        <dbReference type="Google" id="ProtNLM"/>
    </source>
</evidence>
<proteinExistence type="predicted"/>
<name>A0A7Z0WL91_9PSEU</name>
<evidence type="ECO:0000313" key="1">
    <source>
        <dbReference type="EMBL" id="OLF10062.1"/>
    </source>
</evidence>
<accession>A0A7Z0WL91</accession>
<dbReference type="RefSeq" id="WP_075133782.1">
    <property type="nucleotide sequence ID" value="NZ_MSIF01000007.1"/>
</dbReference>